<proteinExistence type="predicted"/>
<feature type="compositionally biased region" description="Basic and acidic residues" evidence="1">
    <location>
        <begin position="8"/>
        <end position="23"/>
    </location>
</feature>
<dbReference type="Proteomes" id="UP000887566">
    <property type="component" value="Unplaced"/>
</dbReference>
<feature type="region of interest" description="Disordered" evidence="1">
    <location>
        <begin position="1"/>
        <end position="99"/>
    </location>
</feature>
<organism evidence="2 3">
    <name type="scientific">Plectus sambesii</name>
    <dbReference type="NCBI Taxonomy" id="2011161"/>
    <lineage>
        <taxon>Eukaryota</taxon>
        <taxon>Metazoa</taxon>
        <taxon>Ecdysozoa</taxon>
        <taxon>Nematoda</taxon>
        <taxon>Chromadorea</taxon>
        <taxon>Plectida</taxon>
        <taxon>Plectina</taxon>
        <taxon>Plectoidea</taxon>
        <taxon>Plectidae</taxon>
        <taxon>Plectus</taxon>
    </lineage>
</organism>
<name>A0A914XT25_9BILA</name>
<evidence type="ECO:0000313" key="2">
    <source>
        <dbReference type="Proteomes" id="UP000887566"/>
    </source>
</evidence>
<keyword evidence="2" id="KW-1185">Reference proteome</keyword>
<reference evidence="3" key="1">
    <citation type="submission" date="2022-11" db="UniProtKB">
        <authorList>
            <consortium name="WormBaseParasite"/>
        </authorList>
    </citation>
    <scope>IDENTIFICATION</scope>
</reference>
<protein>
    <submittedName>
        <fullName evidence="3">Uncharacterized protein</fullName>
    </submittedName>
</protein>
<evidence type="ECO:0000313" key="3">
    <source>
        <dbReference type="WBParaSite" id="PSAMB.scaffold946size38289.g9906.t1"/>
    </source>
</evidence>
<dbReference type="WBParaSite" id="PSAMB.scaffold946size38289.g9906.t1">
    <property type="protein sequence ID" value="PSAMB.scaffold946size38289.g9906.t1"/>
    <property type="gene ID" value="PSAMB.scaffold946size38289.g9906"/>
</dbReference>
<feature type="compositionally biased region" description="Basic and acidic residues" evidence="1">
    <location>
        <begin position="31"/>
        <end position="49"/>
    </location>
</feature>
<dbReference type="AlphaFoldDB" id="A0A914XT25"/>
<sequence>MAAEGGEGEERPSMDERETKGMVEKAFASSERIESIRLPRRVGRSEHAARPVVVRFGGERHPDVTQSTTDAADKPTTPHAGLAAVGTDMQQSSRSNDTRTRGGAYWFFYEKHPASFSLMNALSRISRPLMRMIAIQINN</sequence>
<accession>A0A914XT25</accession>
<evidence type="ECO:0000256" key="1">
    <source>
        <dbReference type="SAM" id="MobiDB-lite"/>
    </source>
</evidence>